<proteinExistence type="predicted"/>
<dbReference type="EMBL" id="HF935554">
    <property type="protein sequence ID" value="CCX10682.1"/>
    <property type="molecule type" value="Genomic_DNA"/>
</dbReference>
<name>U4L2V8_PYROM</name>
<organism evidence="1 2">
    <name type="scientific">Pyronema omphalodes (strain CBS 100304)</name>
    <name type="common">Pyronema confluens</name>
    <dbReference type="NCBI Taxonomy" id="1076935"/>
    <lineage>
        <taxon>Eukaryota</taxon>
        <taxon>Fungi</taxon>
        <taxon>Dikarya</taxon>
        <taxon>Ascomycota</taxon>
        <taxon>Pezizomycotina</taxon>
        <taxon>Pezizomycetes</taxon>
        <taxon>Pezizales</taxon>
        <taxon>Pyronemataceae</taxon>
        <taxon>Pyronema</taxon>
    </lineage>
</organism>
<reference evidence="1 2" key="1">
    <citation type="journal article" date="2013" name="PLoS Genet.">
        <title>The genome and development-dependent transcriptomes of Pyronema confluens: a window into fungal evolution.</title>
        <authorList>
            <person name="Traeger S."/>
            <person name="Altegoer F."/>
            <person name="Freitag M."/>
            <person name="Gabaldon T."/>
            <person name="Kempken F."/>
            <person name="Kumar A."/>
            <person name="Marcet-Houben M."/>
            <person name="Poggeler S."/>
            <person name="Stajich J.E."/>
            <person name="Nowrousian M."/>
        </authorList>
    </citation>
    <scope>NUCLEOTIDE SEQUENCE [LARGE SCALE GENOMIC DNA]</scope>
    <source>
        <strain evidence="2">CBS 100304</strain>
        <tissue evidence="1">Vegetative mycelium</tissue>
    </source>
</reference>
<keyword evidence="2" id="KW-1185">Reference proteome</keyword>
<protein>
    <submittedName>
        <fullName evidence="1">Uncharacterized protein</fullName>
    </submittedName>
</protein>
<gene>
    <name evidence="1" type="ORF">PCON_10276</name>
</gene>
<dbReference type="Proteomes" id="UP000018144">
    <property type="component" value="Unassembled WGS sequence"/>
</dbReference>
<evidence type="ECO:0000313" key="2">
    <source>
        <dbReference type="Proteomes" id="UP000018144"/>
    </source>
</evidence>
<dbReference type="AlphaFoldDB" id="U4L2V8"/>
<sequence length="102" mass="11052">MVVRVCIAVSARAGRNSIREVGILRQHRTGWIDPTGVPSASCGPARPCQAPTEYGVHCACASSANTSMPHAKQDGETYFSTMQGGEVRVVSNLESLWNQRHR</sequence>
<evidence type="ECO:0000313" key="1">
    <source>
        <dbReference type="EMBL" id="CCX10682.1"/>
    </source>
</evidence>
<accession>U4L2V8</accession>